<sequence length="100" mass="10782">MAISACVSRGVELCRGECGAFASVGEGHAWCRLALEEAESSGNERVVLETLKTESCRSWRAGRAGSSWLRENKITKIQAVEVAVAFVAIVDFSSLCVVFQ</sequence>
<accession>A0A6G1CPH0</accession>
<proteinExistence type="predicted"/>
<dbReference type="AlphaFoldDB" id="A0A6G1CPH0"/>
<protein>
    <submittedName>
        <fullName evidence="1">Uncharacterized protein</fullName>
    </submittedName>
</protein>
<comment type="caution">
    <text evidence="1">The sequence shown here is derived from an EMBL/GenBank/DDBJ whole genome shotgun (WGS) entry which is preliminary data.</text>
</comment>
<gene>
    <name evidence="1" type="ORF">E2562_003521</name>
</gene>
<name>A0A6G1CPH0_9ORYZ</name>
<dbReference type="EMBL" id="SPHZ02000008">
    <property type="protein sequence ID" value="KAF0901543.1"/>
    <property type="molecule type" value="Genomic_DNA"/>
</dbReference>
<dbReference type="Proteomes" id="UP000479710">
    <property type="component" value="Unassembled WGS sequence"/>
</dbReference>
<keyword evidence="2" id="KW-1185">Reference proteome</keyword>
<organism evidence="1 2">
    <name type="scientific">Oryza meyeriana var. granulata</name>
    <dbReference type="NCBI Taxonomy" id="110450"/>
    <lineage>
        <taxon>Eukaryota</taxon>
        <taxon>Viridiplantae</taxon>
        <taxon>Streptophyta</taxon>
        <taxon>Embryophyta</taxon>
        <taxon>Tracheophyta</taxon>
        <taxon>Spermatophyta</taxon>
        <taxon>Magnoliopsida</taxon>
        <taxon>Liliopsida</taxon>
        <taxon>Poales</taxon>
        <taxon>Poaceae</taxon>
        <taxon>BOP clade</taxon>
        <taxon>Oryzoideae</taxon>
        <taxon>Oryzeae</taxon>
        <taxon>Oryzinae</taxon>
        <taxon>Oryza</taxon>
        <taxon>Oryza meyeriana</taxon>
    </lineage>
</organism>
<evidence type="ECO:0000313" key="2">
    <source>
        <dbReference type="Proteomes" id="UP000479710"/>
    </source>
</evidence>
<evidence type="ECO:0000313" key="1">
    <source>
        <dbReference type="EMBL" id="KAF0901543.1"/>
    </source>
</evidence>
<reference evidence="1 2" key="1">
    <citation type="submission" date="2019-11" db="EMBL/GenBank/DDBJ databases">
        <title>Whole genome sequence of Oryza granulata.</title>
        <authorList>
            <person name="Li W."/>
        </authorList>
    </citation>
    <scope>NUCLEOTIDE SEQUENCE [LARGE SCALE GENOMIC DNA]</scope>
    <source>
        <strain evidence="2">cv. Menghai</strain>
        <tissue evidence="1">Leaf</tissue>
    </source>
</reference>